<gene>
    <name evidence="1" type="ORF">DPMN_163280</name>
</gene>
<comment type="caution">
    <text evidence="1">The sequence shown here is derived from an EMBL/GenBank/DDBJ whole genome shotgun (WGS) entry which is preliminary data.</text>
</comment>
<keyword evidence="2" id="KW-1185">Reference proteome</keyword>
<proteinExistence type="predicted"/>
<dbReference type="EMBL" id="JAIWYP010000008">
    <property type="protein sequence ID" value="KAH3785195.1"/>
    <property type="molecule type" value="Genomic_DNA"/>
</dbReference>
<name>A0A9D4ISN5_DREPO</name>
<evidence type="ECO:0000313" key="1">
    <source>
        <dbReference type="EMBL" id="KAH3785195.1"/>
    </source>
</evidence>
<sequence length="60" mass="6609">MAWRGITHATGYLPVPLRGARLRRPTSQRFQAPGLGGTSAAVLRTCNAYPAERSTSRRRI</sequence>
<organism evidence="1 2">
    <name type="scientific">Dreissena polymorpha</name>
    <name type="common">Zebra mussel</name>
    <name type="synonym">Mytilus polymorpha</name>
    <dbReference type="NCBI Taxonomy" id="45954"/>
    <lineage>
        <taxon>Eukaryota</taxon>
        <taxon>Metazoa</taxon>
        <taxon>Spiralia</taxon>
        <taxon>Lophotrochozoa</taxon>
        <taxon>Mollusca</taxon>
        <taxon>Bivalvia</taxon>
        <taxon>Autobranchia</taxon>
        <taxon>Heteroconchia</taxon>
        <taxon>Euheterodonta</taxon>
        <taxon>Imparidentia</taxon>
        <taxon>Neoheterodontei</taxon>
        <taxon>Myida</taxon>
        <taxon>Dreissenoidea</taxon>
        <taxon>Dreissenidae</taxon>
        <taxon>Dreissena</taxon>
    </lineage>
</organism>
<reference evidence="1" key="1">
    <citation type="journal article" date="2019" name="bioRxiv">
        <title>The Genome of the Zebra Mussel, Dreissena polymorpha: A Resource for Invasive Species Research.</title>
        <authorList>
            <person name="McCartney M.A."/>
            <person name="Auch B."/>
            <person name="Kono T."/>
            <person name="Mallez S."/>
            <person name="Zhang Y."/>
            <person name="Obille A."/>
            <person name="Becker A."/>
            <person name="Abrahante J.E."/>
            <person name="Garbe J."/>
            <person name="Badalamenti J.P."/>
            <person name="Herman A."/>
            <person name="Mangelson H."/>
            <person name="Liachko I."/>
            <person name="Sullivan S."/>
            <person name="Sone E.D."/>
            <person name="Koren S."/>
            <person name="Silverstein K.A.T."/>
            <person name="Beckman K.B."/>
            <person name="Gohl D.M."/>
        </authorList>
    </citation>
    <scope>NUCLEOTIDE SEQUENCE</scope>
    <source>
        <strain evidence="1">Duluth1</strain>
        <tissue evidence="1">Whole animal</tissue>
    </source>
</reference>
<dbReference type="Proteomes" id="UP000828390">
    <property type="component" value="Unassembled WGS sequence"/>
</dbReference>
<reference evidence="1" key="2">
    <citation type="submission" date="2020-11" db="EMBL/GenBank/DDBJ databases">
        <authorList>
            <person name="McCartney M.A."/>
            <person name="Auch B."/>
            <person name="Kono T."/>
            <person name="Mallez S."/>
            <person name="Becker A."/>
            <person name="Gohl D.M."/>
            <person name="Silverstein K.A.T."/>
            <person name="Koren S."/>
            <person name="Bechman K.B."/>
            <person name="Herman A."/>
            <person name="Abrahante J.E."/>
            <person name="Garbe J."/>
        </authorList>
    </citation>
    <scope>NUCLEOTIDE SEQUENCE</scope>
    <source>
        <strain evidence="1">Duluth1</strain>
        <tissue evidence="1">Whole animal</tissue>
    </source>
</reference>
<dbReference type="AlphaFoldDB" id="A0A9D4ISN5"/>
<accession>A0A9D4ISN5</accession>
<protein>
    <submittedName>
        <fullName evidence="1">Uncharacterized protein</fullName>
    </submittedName>
</protein>
<evidence type="ECO:0000313" key="2">
    <source>
        <dbReference type="Proteomes" id="UP000828390"/>
    </source>
</evidence>